<accession>A0ABP9GYB3</accession>
<proteinExistence type="predicted"/>
<protein>
    <submittedName>
        <fullName evidence="2">Uncharacterized protein</fullName>
    </submittedName>
</protein>
<dbReference type="EMBL" id="BAABHS010000005">
    <property type="protein sequence ID" value="GAA4956476.1"/>
    <property type="molecule type" value="Genomic_DNA"/>
</dbReference>
<sequence>MPFGTSGRAAGGNPPEYLSEFDTRRIPRVAARPTADSPTLEISRMHDPHRRSDDDTAQPFRRATARVRTRGRRGNA</sequence>
<dbReference type="Proteomes" id="UP001500466">
    <property type="component" value="Unassembled WGS sequence"/>
</dbReference>
<reference evidence="3" key="1">
    <citation type="journal article" date="2019" name="Int. J. Syst. Evol. Microbiol.">
        <title>The Global Catalogue of Microorganisms (GCM) 10K type strain sequencing project: providing services to taxonomists for standard genome sequencing and annotation.</title>
        <authorList>
            <consortium name="The Broad Institute Genomics Platform"/>
            <consortium name="The Broad Institute Genome Sequencing Center for Infectious Disease"/>
            <person name="Wu L."/>
            <person name="Ma J."/>
        </authorList>
    </citation>
    <scope>NUCLEOTIDE SEQUENCE [LARGE SCALE GENOMIC DNA]</scope>
    <source>
        <strain evidence="3">JCM 17986</strain>
    </source>
</reference>
<comment type="caution">
    <text evidence="2">The sequence shown here is derived from an EMBL/GenBank/DDBJ whole genome shotgun (WGS) entry which is preliminary data.</text>
</comment>
<evidence type="ECO:0000313" key="2">
    <source>
        <dbReference type="EMBL" id="GAA4956476.1"/>
    </source>
</evidence>
<feature type="region of interest" description="Disordered" evidence="1">
    <location>
        <begin position="1"/>
        <end position="76"/>
    </location>
</feature>
<keyword evidence="3" id="KW-1185">Reference proteome</keyword>
<feature type="compositionally biased region" description="Basic residues" evidence="1">
    <location>
        <begin position="63"/>
        <end position="76"/>
    </location>
</feature>
<organism evidence="2 3">
    <name type="scientific">Yinghuangia aomiensis</name>
    <dbReference type="NCBI Taxonomy" id="676205"/>
    <lineage>
        <taxon>Bacteria</taxon>
        <taxon>Bacillati</taxon>
        <taxon>Actinomycetota</taxon>
        <taxon>Actinomycetes</taxon>
        <taxon>Kitasatosporales</taxon>
        <taxon>Streptomycetaceae</taxon>
        <taxon>Yinghuangia</taxon>
    </lineage>
</organism>
<name>A0ABP9GYB3_9ACTN</name>
<feature type="compositionally biased region" description="Basic and acidic residues" evidence="1">
    <location>
        <begin position="43"/>
        <end position="54"/>
    </location>
</feature>
<gene>
    <name evidence="2" type="ORF">GCM10023205_18300</name>
</gene>
<evidence type="ECO:0000313" key="3">
    <source>
        <dbReference type="Proteomes" id="UP001500466"/>
    </source>
</evidence>
<evidence type="ECO:0000256" key="1">
    <source>
        <dbReference type="SAM" id="MobiDB-lite"/>
    </source>
</evidence>